<dbReference type="InterPro" id="IPR034683">
    <property type="entry name" value="IspD/TarI"/>
</dbReference>
<name>A0A345IIL6_9DEIO</name>
<dbReference type="RefSeq" id="WP_114672344.1">
    <property type="nucleotide sequence ID" value="NZ_CP031158.1"/>
</dbReference>
<dbReference type="KEGG" id="dwu:DVJ83_10855"/>
<dbReference type="CDD" id="cd02516">
    <property type="entry name" value="CDP-ME_synthetase"/>
    <property type="match status" value="1"/>
</dbReference>
<evidence type="ECO:0000256" key="3">
    <source>
        <dbReference type="ARBA" id="ARBA00009789"/>
    </source>
</evidence>
<dbReference type="AlphaFoldDB" id="A0A345IIL6"/>
<protein>
    <recommendedName>
        <fullName evidence="7">2-C-methyl-D-erythritol 4-phosphate cytidylyltransferase</fullName>
        <ecNumber evidence="7">2.7.7.60</ecNumber>
    </recommendedName>
    <alternativeName>
        <fullName evidence="7">4-diphosphocytidyl-2C-methyl-D-erythritol synthase</fullName>
    </alternativeName>
    <alternativeName>
        <fullName evidence="7">MEP cytidylyltransferase</fullName>
        <shortName evidence="7">MCT</shortName>
    </alternativeName>
</protein>
<feature type="site" description="Positions MEP for the nucleophilic attack" evidence="7">
    <location>
        <position position="202"/>
    </location>
</feature>
<dbReference type="UniPathway" id="UPA00056">
    <property type="reaction ID" value="UER00093"/>
</dbReference>
<dbReference type="PANTHER" id="PTHR32125:SF4">
    <property type="entry name" value="2-C-METHYL-D-ERYTHRITOL 4-PHOSPHATE CYTIDYLYLTRANSFERASE, CHLOROPLASTIC"/>
    <property type="match status" value="1"/>
</dbReference>
<dbReference type="Gene3D" id="3.90.550.10">
    <property type="entry name" value="Spore Coat Polysaccharide Biosynthesis Protein SpsA, Chain A"/>
    <property type="match status" value="1"/>
</dbReference>
<dbReference type="EMBL" id="CP031158">
    <property type="protein sequence ID" value="AXG99538.1"/>
    <property type="molecule type" value="Genomic_DNA"/>
</dbReference>
<dbReference type="InterPro" id="IPR029044">
    <property type="entry name" value="Nucleotide-diphossugar_trans"/>
</dbReference>
<dbReference type="STRING" id="1288484.GCA_000348665_02686"/>
<dbReference type="EC" id="2.7.7.60" evidence="7"/>
<proteinExistence type="inferred from homology"/>
<evidence type="ECO:0000256" key="7">
    <source>
        <dbReference type="HAMAP-Rule" id="MF_00108"/>
    </source>
</evidence>
<feature type="site" description="Transition state stabilizer" evidence="7">
    <location>
        <position position="27"/>
    </location>
</feature>
<dbReference type="PROSITE" id="PS01295">
    <property type="entry name" value="ISPD"/>
    <property type="match status" value="1"/>
</dbReference>
<dbReference type="SUPFAM" id="SSF53448">
    <property type="entry name" value="Nucleotide-diphospho-sugar transferases"/>
    <property type="match status" value="1"/>
</dbReference>
<dbReference type="InterPro" id="IPR018294">
    <property type="entry name" value="ISPD_synthase_CS"/>
</dbReference>
<evidence type="ECO:0000256" key="5">
    <source>
        <dbReference type="ARBA" id="ARBA00022695"/>
    </source>
</evidence>
<evidence type="ECO:0000313" key="9">
    <source>
        <dbReference type="Proteomes" id="UP000253744"/>
    </source>
</evidence>
<accession>A0A345IIL6</accession>
<dbReference type="GO" id="GO:0050518">
    <property type="term" value="F:2-C-methyl-D-erythritol 4-phosphate cytidylyltransferase activity"/>
    <property type="evidence" value="ECO:0007669"/>
    <property type="project" value="UniProtKB-UniRule"/>
</dbReference>
<feature type="site" description="Transition state stabilizer" evidence="7">
    <location>
        <position position="21"/>
    </location>
</feature>
<feature type="site" description="Positions MEP for the nucleophilic attack" evidence="7">
    <location>
        <position position="146"/>
    </location>
</feature>
<evidence type="ECO:0000256" key="6">
    <source>
        <dbReference type="ARBA" id="ARBA00023229"/>
    </source>
</evidence>
<reference evidence="8 9" key="1">
    <citation type="submission" date="2018-07" db="EMBL/GenBank/DDBJ databases">
        <title>Complete Genome and Methylome Analysis of Deinococcus wulumuqiensis NEB 479.</title>
        <authorList>
            <person name="Fomenkov A."/>
            <person name="Luyten Y."/>
            <person name="Vincze T."/>
            <person name="Anton B.P."/>
            <person name="Clark T."/>
            <person name="Roberts R.J."/>
            <person name="Morgan R.D."/>
        </authorList>
    </citation>
    <scope>NUCLEOTIDE SEQUENCE [LARGE SCALE GENOMIC DNA]</scope>
    <source>
        <strain evidence="8 9">NEB 479</strain>
    </source>
</reference>
<comment type="pathway">
    <text evidence="2 7">Isoprenoid biosynthesis; isopentenyl diphosphate biosynthesis via DXP pathway; isopentenyl diphosphate from 1-deoxy-D-xylulose 5-phosphate: step 2/6.</text>
</comment>
<dbReference type="Proteomes" id="UP000253744">
    <property type="component" value="Chromosome"/>
</dbReference>
<evidence type="ECO:0000256" key="1">
    <source>
        <dbReference type="ARBA" id="ARBA00001282"/>
    </source>
</evidence>
<evidence type="ECO:0000313" key="8">
    <source>
        <dbReference type="EMBL" id="AXG99538.1"/>
    </source>
</evidence>
<keyword evidence="6 7" id="KW-0414">Isoprene biosynthesis</keyword>
<keyword evidence="5 7" id="KW-0548">Nucleotidyltransferase</keyword>
<dbReference type="HAMAP" id="MF_00108">
    <property type="entry name" value="IspD"/>
    <property type="match status" value="1"/>
</dbReference>
<dbReference type="GO" id="GO:0019288">
    <property type="term" value="P:isopentenyl diphosphate biosynthetic process, methylerythritol 4-phosphate pathway"/>
    <property type="evidence" value="ECO:0007669"/>
    <property type="project" value="UniProtKB-UniRule"/>
</dbReference>
<dbReference type="InterPro" id="IPR001228">
    <property type="entry name" value="IspD"/>
</dbReference>
<comment type="catalytic activity">
    <reaction evidence="1 7">
        <text>2-C-methyl-D-erythritol 4-phosphate + CTP + H(+) = 4-CDP-2-C-methyl-D-erythritol + diphosphate</text>
        <dbReference type="Rhea" id="RHEA:13429"/>
        <dbReference type="ChEBI" id="CHEBI:15378"/>
        <dbReference type="ChEBI" id="CHEBI:33019"/>
        <dbReference type="ChEBI" id="CHEBI:37563"/>
        <dbReference type="ChEBI" id="CHEBI:57823"/>
        <dbReference type="ChEBI" id="CHEBI:58262"/>
        <dbReference type="EC" id="2.7.7.60"/>
    </reaction>
</comment>
<comment type="function">
    <text evidence="7">Catalyzes the formation of 4-diphosphocytidyl-2-C-methyl-D-erythritol from CTP and 2-C-methyl-D-erythritol 4-phosphate (MEP).</text>
</comment>
<dbReference type="PANTHER" id="PTHR32125">
    <property type="entry name" value="2-C-METHYL-D-ERYTHRITOL 4-PHOSPHATE CYTIDYLYLTRANSFERASE, CHLOROPLASTIC"/>
    <property type="match status" value="1"/>
</dbReference>
<comment type="similarity">
    <text evidence="3 7">Belongs to the IspD/TarI cytidylyltransferase family. IspD subfamily.</text>
</comment>
<keyword evidence="4 7" id="KW-0808">Transferase</keyword>
<dbReference type="Pfam" id="PF01128">
    <property type="entry name" value="IspD"/>
    <property type="match status" value="1"/>
</dbReference>
<evidence type="ECO:0000256" key="2">
    <source>
        <dbReference type="ARBA" id="ARBA00004787"/>
    </source>
</evidence>
<organism evidence="8 9">
    <name type="scientific">Deinococcus wulumuqiensis</name>
    <dbReference type="NCBI Taxonomy" id="980427"/>
    <lineage>
        <taxon>Bacteria</taxon>
        <taxon>Thermotogati</taxon>
        <taxon>Deinococcota</taxon>
        <taxon>Deinococci</taxon>
        <taxon>Deinococcales</taxon>
        <taxon>Deinococcaceae</taxon>
        <taxon>Deinococcus</taxon>
    </lineage>
</organism>
<gene>
    <name evidence="7 8" type="primary">ispD</name>
    <name evidence="8" type="ORF">DVJ83_10855</name>
</gene>
<dbReference type="NCBIfam" id="TIGR00453">
    <property type="entry name" value="ispD"/>
    <property type="match status" value="1"/>
</dbReference>
<sequence>MRTGERKRTAALIPAAGSGTRLGLGPKAFVNVAGRSLLSRSVAALAPYVNEVIVALPEGLELPPGLPARAVVGGDTRQESVRRLLEATDADTVLVHDAARPFLPEHVLLALLEAVPETGAATVALPVADTLVRQSAAGDWGELTPREGLWAVQTPQGFDRAALLDAHRQAARDGFAATDDAGLLARLGVRVRLVPGDARLFKVTTPGDLALAQALARTLDEA</sequence>
<dbReference type="InterPro" id="IPR050088">
    <property type="entry name" value="IspD/TarI_cytidylyltransf_bact"/>
</dbReference>
<evidence type="ECO:0000256" key="4">
    <source>
        <dbReference type="ARBA" id="ARBA00022679"/>
    </source>
</evidence>